<keyword evidence="2" id="KW-1185">Reference proteome</keyword>
<dbReference type="AlphaFoldDB" id="A0A972FX73"/>
<name>A0A972FX73_9FLAO</name>
<dbReference type="EMBL" id="JAAMPU010000083">
    <property type="protein sequence ID" value="NMH26496.1"/>
    <property type="molecule type" value="Genomic_DNA"/>
</dbReference>
<evidence type="ECO:0000313" key="2">
    <source>
        <dbReference type="Proteomes" id="UP000712080"/>
    </source>
</evidence>
<organism evidence="1 2">
    <name type="scientific">Flavobacterium silvaticum</name>
    <dbReference type="NCBI Taxonomy" id="1852020"/>
    <lineage>
        <taxon>Bacteria</taxon>
        <taxon>Pseudomonadati</taxon>
        <taxon>Bacteroidota</taxon>
        <taxon>Flavobacteriia</taxon>
        <taxon>Flavobacteriales</taxon>
        <taxon>Flavobacteriaceae</taxon>
        <taxon>Flavobacterium</taxon>
    </lineage>
</organism>
<evidence type="ECO:0000313" key="1">
    <source>
        <dbReference type="EMBL" id="NMH26496.1"/>
    </source>
</evidence>
<accession>A0A972FX73</accession>
<protein>
    <submittedName>
        <fullName evidence="1">Uncharacterized protein</fullName>
    </submittedName>
</protein>
<sequence>MDNIAALKDSKSKRSFSAEKDEQNYITVRKVSKNKEYEVEVLVFSKSDIEEYHRLQDKLYADLPIGKDILIKRLLSFLKKWRTEKLEKHSVDF</sequence>
<reference evidence="1" key="1">
    <citation type="submission" date="2020-02" db="EMBL/GenBank/DDBJ databases">
        <title>Flavobacterium sp. genome.</title>
        <authorList>
            <person name="Jung H.S."/>
            <person name="Baek J.H."/>
            <person name="Jeon C.O."/>
        </authorList>
    </citation>
    <scope>NUCLEOTIDE SEQUENCE</scope>
    <source>
        <strain evidence="1">SE-s28</strain>
    </source>
</reference>
<dbReference type="Proteomes" id="UP000712080">
    <property type="component" value="Unassembled WGS sequence"/>
</dbReference>
<proteinExistence type="predicted"/>
<dbReference type="RefSeq" id="WP_169525371.1">
    <property type="nucleotide sequence ID" value="NZ_JAAMPU010000083.1"/>
</dbReference>
<comment type="caution">
    <text evidence="1">The sequence shown here is derived from an EMBL/GenBank/DDBJ whole genome shotgun (WGS) entry which is preliminary data.</text>
</comment>
<gene>
    <name evidence="1" type="ORF">G6047_00495</name>
</gene>